<dbReference type="GO" id="GO:0000981">
    <property type="term" value="F:DNA-binding transcription factor activity, RNA polymerase II-specific"/>
    <property type="evidence" value="ECO:0007669"/>
    <property type="project" value="InterPro"/>
</dbReference>
<evidence type="ECO:0000259" key="11">
    <source>
        <dbReference type="PROSITE" id="PS50048"/>
    </source>
</evidence>
<evidence type="ECO:0000256" key="4">
    <source>
        <dbReference type="ARBA" id="ARBA00022911"/>
    </source>
</evidence>
<dbReference type="GO" id="GO:0008270">
    <property type="term" value="F:zinc ion binding"/>
    <property type="evidence" value="ECO:0007669"/>
    <property type="project" value="InterPro"/>
</dbReference>
<dbReference type="GO" id="GO:0003677">
    <property type="term" value="F:DNA binding"/>
    <property type="evidence" value="ECO:0007669"/>
    <property type="project" value="UniProtKB-KW"/>
</dbReference>
<keyword evidence="9" id="KW-0539">Nucleus</keyword>
<dbReference type="EMBL" id="VNKQ01000014">
    <property type="protein sequence ID" value="KAG0646699.1"/>
    <property type="molecule type" value="Genomic_DNA"/>
</dbReference>
<evidence type="ECO:0000256" key="5">
    <source>
        <dbReference type="ARBA" id="ARBA00023015"/>
    </source>
</evidence>
<keyword evidence="3" id="KW-0862">Zinc</keyword>
<comment type="subcellular location">
    <subcellularLocation>
        <location evidence="1">Nucleus</location>
    </subcellularLocation>
</comment>
<dbReference type="GO" id="GO:0005634">
    <property type="term" value="C:nucleus"/>
    <property type="evidence" value="ECO:0007669"/>
    <property type="project" value="UniProtKB-SubCell"/>
</dbReference>
<gene>
    <name evidence="12" type="ORF">D0Z07_6130</name>
</gene>
<evidence type="ECO:0000256" key="2">
    <source>
        <dbReference type="ARBA" id="ARBA00022723"/>
    </source>
</evidence>
<dbReference type="SUPFAM" id="SSF57701">
    <property type="entry name" value="Zn2/Cys6 DNA-binding domain"/>
    <property type="match status" value="1"/>
</dbReference>
<feature type="domain" description="Zn(2)-C6 fungal-type" evidence="11">
    <location>
        <begin position="35"/>
        <end position="65"/>
    </location>
</feature>
<keyword evidence="4" id="KW-0672">Quinate metabolism</keyword>
<dbReference type="SMART" id="SM00066">
    <property type="entry name" value="GAL4"/>
    <property type="match status" value="1"/>
</dbReference>
<feature type="compositionally biased region" description="Polar residues" evidence="10">
    <location>
        <begin position="177"/>
        <end position="189"/>
    </location>
</feature>
<dbReference type="InterPro" id="IPR007219">
    <property type="entry name" value="XnlR_reg_dom"/>
</dbReference>
<evidence type="ECO:0000256" key="1">
    <source>
        <dbReference type="ARBA" id="ARBA00004123"/>
    </source>
</evidence>
<dbReference type="GO" id="GO:0045944">
    <property type="term" value="P:positive regulation of transcription by RNA polymerase II"/>
    <property type="evidence" value="ECO:0007669"/>
    <property type="project" value="TreeGrafter"/>
</dbReference>
<name>A0A9P6VF57_9HELO</name>
<dbReference type="Pfam" id="PF00172">
    <property type="entry name" value="Zn_clus"/>
    <property type="match status" value="1"/>
</dbReference>
<organism evidence="12 13">
    <name type="scientific">Hyphodiscus hymeniophilus</name>
    <dbReference type="NCBI Taxonomy" id="353542"/>
    <lineage>
        <taxon>Eukaryota</taxon>
        <taxon>Fungi</taxon>
        <taxon>Dikarya</taxon>
        <taxon>Ascomycota</taxon>
        <taxon>Pezizomycotina</taxon>
        <taxon>Leotiomycetes</taxon>
        <taxon>Helotiales</taxon>
        <taxon>Hyphodiscaceae</taxon>
        <taxon>Hyphodiscus</taxon>
    </lineage>
</organism>
<dbReference type="Gene3D" id="4.10.240.10">
    <property type="entry name" value="Zn(2)-C6 fungal-type DNA-binding domain"/>
    <property type="match status" value="1"/>
</dbReference>
<keyword evidence="2" id="KW-0479">Metal-binding</keyword>
<keyword evidence="5" id="KW-0805">Transcription regulation</keyword>
<evidence type="ECO:0000313" key="13">
    <source>
        <dbReference type="Proteomes" id="UP000785200"/>
    </source>
</evidence>
<dbReference type="Pfam" id="PF04082">
    <property type="entry name" value="Fungal_trans"/>
    <property type="match status" value="1"/>
</dbReference>
<evidence type="ECO:0000256" key="8">
    <source>
        <dbReference type="ARBA" id="ARBA00023163"/>
    </source>
</evidence>
<keyword evidence="6" id="KW-0238">DNA-binding</keyword>
<dbReference type="Proteomes" id="UP000785200">
    <property type="component" value="Unassembled WGS sequence"/>
</dbReference>
<comment type="caution">
    <text evidence="12">The sequence shown here is derived from an EMBL/GenBank/DDBJ whole genome shotgun (WGS) entry which is preliminary data.</text>
</comment>
<dbReference type="CDD" id="cd12148">
    <property type="entry name" value="fungal_TF_MHR"/>
    <property type="match status" value="1"/>
</dbReference>
<keyword evidence="13" id="KW-1185">Reference proteome</keyword>
<dbReference type="FunFam" id="4.10.240.10:FF:000005">
    <property type="entry name" value="Quinic acid utilization activator"/>
    <property type="match status" value="1"/>
</dbReference>
<dbReference type="InterPro" id="IPR001138">
    <property type="entry name" value="Zn2Cys6_DnaBD"/>
</dbReference>
<dbReference type="GO" id="GO:0006351">
    <property type="term" value="P:DNA-templated transcription"/>
    <property type="evidence" value="ECO:0007669"/>
    <property type="project" value="InterPro"/>
</dbReference>
<feature type="region of interest" description="Disordered" evidence="10">
    <location>
        <begin position="1"/>
        <end position="34"/>
    </location>
</feature>
<feature type="compositionally biased region" description="Polar residues" evidence="10">
    <location>
        <begin position="1"/>
        <end position="11"/>
    </location>
</feature>
<keyword evidence="8" id="KW-0804">Transcription</keyword>
<dbReference type="PANTHER" id="PTHR47655">
    <property type="entry name" value="QUINIC ACID UTILIZATION ACTIVATOR"/>
    <property type="match status" value="1"/>
</dbReference>
<proteinExistence type="predicted"/>
<evidence type="ECO:0000313" key="12">
    <source>
        <dbReference type="EMBL" id="KAG0646699.1"/>
    </source>
</evidence>
<dbReference type="SMART" id="SM00906">
    <property type="entry name" value="Fungal_trans"/>
    <property type="match status" value="1"/>
</dbReference>
<dbReference type="OrthoDB" id="3364175at2759"/>
<feature type="compositionally biased region" description="Basic and acidic residues" evidence="10">
    <location>
        <begin position="12"/>
        <end position="23"/>
    </location>
</feature>
<dbReference type="PROSITE" id="PS50048">
    <property type="entry name" value="ZN2_CY6_FUNGAL_2"/>
    <property type="match status" value="1"/>
</dbReference>
<keyword evidence="7" id="KW-0010">Activator</keyword>
<dbReference type="CDD" id="cd00067">
    <property type="entry name" value="GAL4"/>
    <property type="match status" value="1"/>
</dbReference>
<dbReference type="InterPro" id="IPR036864">
    <property type="entry name" value="Zn2-C6_fun-type_DNA-bd_sf"/>
</dbReference>
<evidence type="ECO:0000256" key="10">
    <source>
        <dbReference type="SAM" id="MobiDB-lite"/>
    </source>
</evidence>
<sequence>MEYQEQSPGQERSTKTDEPDVKKSKGGPRKRVSQACDRCRSRKDKCDGKRPACTTCTTNGRDCSYDANVKKRGLPEGYVRGLEKLWGLAIRDVGDVEDDVLLVIAGETGTDSLTTWNDEVNSDNLVEIWRKSQISRELERLLSNIEPLTDNGKRKRGEADSQPGKKIGLSTGAPSAKSESQKPSSNNWPSRKLNVRGPDAAQDSPNFSAVVSESEKSAGREYESILSPYANIASTNSATITEVPDLPSEAWHLLDVYFSYTHSWLPILEKHDLLRTSYQYSQSRNNIPMFGHGSGDHAALWAAIAYAKFQHRTINNIPHAQGPVAEMVWTAERMYSHARSLIPNEEGIFELGHVQALLILALTNMGINQLTRAWFLIGQAVRAATSLGLGRPSDDIMKAFSKSRAKHVFLGCFVLDTIISARLEHRPHLRAQDVDLVGLIEEDGLEEWDPWKDCLAVRRGSVGSRGPAAVLSTFNKLVQVLQILNEATCITDNCKRLQHSTGLLEKLHIWSSAQPSPLYFDSSAMKGENAISLLPHQHNLHIAYLATLATSELNSHGQGLESVNLDACTKPARQIAELLREHSENFGLLIVPPTFEYFIKTAYDVVRAVNGSIESTHIQLNGWKHSLDNCLDSMEQAWPVFESFKTSPSYQMNPKPSMTNGRRQSEVAYDLISGTQTDATPVSGKTPNSMTTYDAMMLYGSHIYHPLPGNQSQPGHLSTPMGTSNVAKMASPVSARTTSFGQSSVQNLPLNLQTNSQAIFNERNPISTDPWSRSANLGPPFQPREGAEMDPAFNEFAALDAVEWTNNWDQSLVNLGFTDRDNMNQDFYAMSREPDPLFPNNVFQQLVANSNAEATYFLDSSMFGGIGMGGFEMGFGDENEGIEAGQILQALSAAADQRVARGNG</sequence>
<evidence type="ECO:0000256" key="3">
    <source>
        <dbReference type="ARBA" id="ARBA00022833"/>
    </source>
</evidence>
<protein>
    <submittedName>
        <fullName evidence="12">Quinic acid utilization activator</fullName>
    </submittedName>
</protein>
<feature type="region of interest" description="Disordered" evidence="10">
    <location>
        <begin position="148"/>
        <end position="213"/>
    </location>
</feature>
<reference evidence="12" key="1">
    <citation type="submission" date="2019-07" db="EMBL/GenBank/DDBJ databases">
        <title>Hyphodiscus hymeniophilus genome sequencing and assembly.</title>
        <authorList>
            <person name="Kramer G."/>
            <person name="Nodwell J."/>
        </authorList>
    </citation>
    <scope>NUCLEOTIDE SEQUENCE</scope>
    <source>
        <strain evidence="12">ATCC 34498</strain>
    </source>
</reference>
<evidence type="ECO:0000256" key="7">
    <source>
        <dbReference type="ARBA" id="ARBA00023159"/>
    </source>
</evidence>
<dbReference type="PROSITE" id="PS00463">
    <property type="entry name" value="ZN2_CY6_FUNGAL_1"/>
    <property type="match status" value="1"/>
</dbReference>
<dbReference type="PANTHER" id="PTHR47655:SF2">
    <property type="entry name" value="QUINIC ACID UTILIZATION ACTIVATOR"/>
    <property type="match status" value="1"/>
</dbReference>
<dbReference type="InterPro" id="IPR052783">
    <property type="entry name" value="Metabolic/Drug-Res_Regulator"/>
</dbReference>
<accession>A0A9P6VF57</accession>
<dbReference type="AlphaFoldDB" id="A0A9P6VF57"/>
<evidence type="ECO:0000256" key="6">
    <source>
        <dbReference type="ARBA" id="ARBA00023125"/>
    </source>
</evidence>
<evidence type="ECO:0000256" key="9">
    <source>
        <dbReference type="ARBA" id="ARBA00023242"/>
    </source>
</evidence>